<proteinExistence type="predicted"/>
<feature type="region of interest" description="Disordered" evidence="1">
    <location>
        <begin position="211"/>
        <end position="230"/>
    </location>
</feature>
<evidence type="ECO:0000313" key="2">
    <source>
        <dbReference type="EMBL" id="KPI34288.1"/>
    </source>
</evidence>
<feature type="compositionally biased region" description="Low complexity" evidence="1">
    <location>
        <begin position="26"/>
        <end position="36"/>
    </location>
</feature>
<reference evidence="2 3" key="1">
    <citation type="submission" date="2015-06" db="EMBL/GenBank/DDBJ databases">
        <title>Draft genome of the ant-associated black yeast Phialophora attae CBS 131958.</title>
        <authorList>
            <person name="Moreno L.F."/>
            <person name="Stielow B.J."/>
            <person name="de Hoog S."/>
            <person name="Vicente V.A."/>
            <person name="Weiss V.A."/>
            <person name="de Vries M."/>
            <person name="Cruz L.M."/>
            <person name="Souza E.M."/>
        </authorList>
    </citation>
    <scope>NUCLEOTIDE SEQUENCE [LARGE SCALE GENOMIC DNA]</scope>
    <source>
        <strain evidence="2 3">CBS 131958</strain>
    </source>
</reference>
<name>A0A0N0NH91_9EURO</name>
<dbReference type="GeneID" id="28737002"/>
<comment type="caution">
    <text evidence="2">The sequence shown here is derived from an EMBL/GenBank/DDBJ whole genome shotgun (WGS) entry which is preliminary data.</text>
</comment>
<feature type="compositionally biased region" description="Polar residues" evidence="1">
    <location>
        <begin position="171"/>
        <end position="181"/>
    </location>
</feature>
<accession>A0A0N0NH91</accession>
<feature type="non-terminal residue" evidence="2">
    <location>
        <position position="230"/>
    </location>
</feature>
<evidence type="ECO:0000313" key="3">
    <source>
        <dbReference type="Proteomes" id="UP000038010"/>
    </source>
</evidence>
<sequence length="230" mass="25436">MSVRRPSVTFDTSSSRKRSHDQITRSSSSPESGGPVSKRRRVVTTSPPPNLVRYSPYTPTHPYSHARGSLDLRRPAMSSGSANAIDLTADDDENDLDWQPNPFGYDVAYGSSGEDDHDFLQDMPSPPREYLSPASLPPDRSRRPPTMPPSRYDVDVIDLLSEDEQEDDNTQHNSHPARQPTSLRRNLRPSPPPALRRISSSSSEIVFLSERSITPLPGAATAAPSRLPPR</sequence>
<dbReference type="RefSeq" id="XP_017994251.1">
    <property type="nucleotide sequence ID" value="XM_018145122.1"/>
</dbReference>
<dbReference type="Proteomes" id="UP000038010">
    <property type="component" value="Unassembled WGS sequence"/>
</dbReference>
<organism evidence="2 3">
    <name type="scientific">Cyphellophora attinorum</name>
    <dbReference type="NCBI Taxonomy" id="1664694"/>
    <lineage>
        <taxon>Eukaryota</taxon>
        <taxon>Fungi</taxon>
        <taxon>Dikarya</taxon>
        <taxon>Ascomycota</taxon>
        <taxon>Pezizomycotina</taxon>
        <taxon>Eurotiomycetes</taxon>
        <taxon>Chaetothyriomycetidae</taxon>
        <taxon>Chaetothyriales</taxon>
        <taxon>Cyphellophoraceae</taxon>
        <taxon>Cyphellophora</taxon>
    </lineage>
</organism>
<dbReference type="AlphaFoldDB" id="A0A0N0NH91"/>
<dbReference type="VEuPathDB" id="FungiDB:AB675_4949"/>
<evidence type="ECO:0000256" key="1">
    <source>
        <dbReference type="SAM" id="MobiDB-lite"/>
    </source>
</evidence>
<gene>
    <name evidence="2" type="ORF">AB675_4949</name>
</gene>
<keyword evidence="3" id="KW-1185">Reference proteome</keyword>
<protein>
    <submittedName>
        <fullName evidence="2">Uncharacterized protein</fullName>
    </submittedName>
</protein>
<feature type="region of interest" description="Disordered" evidence="1">
    <location>
        <begin position="1"/>
        <end position="202"/>
    </location>
</feature>
<dbReference type="EMBL" id="LFJN01000072">
    <property type="protein sequence ID" value="KPI34288.1"/>
    <property type="molecule type" value="Genomic_DNA"/>
</dbReference>